<proteinExistence type="predicted"/>
<dbReference type="AlphaFoldDB" id="A0A1Z5T6U3"/>
<feature type="compositionally biased region" description="Polar residues" evidence="1">
    <location>
        <begin position="12"/>
        <end position="24"/>
    </location>
</feature>
<name>A0A1Z5T6U3_HORWE</name>
<dbReference type="VEuPathDB" id="FungiDB:BTJ68_08676"/>
<evidence type="ECO:0000256" key="1">
    <source>
        <dbReference type="SAM" id="MobiDB-lite"/>
    </source>
</evidence>
<dbReference type="OrthoDB" id="5420214at2759"/>
<keyword evidence="2" id="KW-1133">Transmembrane helix</keyword>
<keyword evidence="4" id="KW-1185">Reference proteome</keyword>
<feature type="region of interest" description="Disordered" evidence="1">
    <location>
        <begin position="1"/>
        <end position="149"/>
    </location>
</feature>
<comment type="caution">
    <text evidence="3">The sequence shown here is derived from an EMBL/GenBank/DDBJ whole genome shotgun (WGS) entry which is preliminary data.</text>
</comment>
<feature type="transmembrane region" description="Helical" evidence="2">
    <location>
        <begin position="159"/>
        <end position="187"/>
    </location>
</feature>
<evidence type="ECO:0000313" key="4">
    <source>
        <dbReference type="Proteomes" id="UP000194280"/>
    </source>
</evidence>
<evidence type="ECO:0000313" key="3">
    <source>
        <dbReference type="EMBL" id="OTA31749.1"/>
    </source>
</evidence>
<evidence type="ECO:0000256" key="2">
    <source>
        <dbReference type="SAM" id="Phobius"/>
    </source>
</evidence>
<protein>
    <submittedName>
        <fullName evidence="3">Uncharacterized protein</fullName>
    </submittedName>
</protein>
<feature type="transmembrane region" description="Helical" evidence="2">
    <location>
        <begin position="236"/>
        <end position="265"/>
    </location>
</feature>
<keyword evidence="2" id="KW-0812">Transmembrane</keyword>
<gene>
    <name evidence="3" type="ORF">BTJ68_08676</name>
</gene>
<dbReference type="STRING" id="1157616.A0A1Z5T6U3"/>
<reference evidence="3 4" key="1">
    <citation type="submission" date="2017-01" db="EMBL/GenBank/DDBJ databases">
        <title>The recent genome duplication of the halophilic yeast Hortaea werneckii: insights from long-read sequencing.</title>
        <authorList>
            <person name="Sinha S."/>
            <person name="Flibotte S."/>
            <person name="Neira M."/>
            <person name="Lenassi M."/>
            <person name="Gostincar C."/>
            <person name="Stajich J.E."/>
            <person name="Nislow C.E."/>
        </authorList>
    </citation>
    <scope>NUCLEOTIDE SEQUENCE [LARGE SCALE GENOMIC DNA]</scope>
    <source>
        <strain evidence="3 4">EXF-2000</strain>
    </source>
</reference>
<keyword evidence="2" id="KW-0472">Membrane</keyword>
<organism evidence="3 4">
    <name type="scientific">Hortaea werneckii EXF-2000</name>
    <dbReference type="NCBI Taxonomy" id="1157616"/>
    <lineage>
        <taxon>Eukaryota</taxon>
        <taxon>Fungi</taxon>
        <taxon>Dikarya</taxon>
        <taxon>Ascomycota</taxon>
        <taxon>Pezizomycotina</taxon>
        <taxon>Dothideomycetes</taxon>
        <taxon>Dothideomycetidae</taxon>
        <taxon>Mycosphaerellales</taxon>
        <taxon>Teratosphaeriaceae</taxon>
        <taxon>Hortaea</taxon>
    </lineage>
</organism>
<accession>A0A1Z5T6U3</accession>
<feature type="compositionally biased region" description="Basic and acidic residues" evidence="1">
    <location>
        <begin position="106"/>
        <end position="116"/>
    </location>
</feature>
<dbReference type="EMBL" id="MUNK01000108">
    <property type="protein sequence ID" value="OTA31749.1"/>
    <property type="molecule type" value="Genomic_DNA"/>
</dbReference>
<feature type="compositionally biased region" description="Low complexity" evidence="1">
    <location>
        <begin position="78"/>
        <end position="89"/>
    </location>
</feature>
<dbReference type="InParanoid" id="A0A1Z5T6U3"/>
<dbReference type="Proteomes" id="UP000194280">
    <property type="component" value="Unassembled WGS sequence"/>
</dbReference>
<sequence>MREDALAPSSHHAGQQSPSSQNPFASPGASPIQQPKPCAQPPQGLTAARHETAYGQWHTAHDQSPRRTPPYDTSKAHSMSSGDSTQMSSFDLEKSSIAQEQTPAARRTERDPEKAARSSRRSTQRPANMGDSISLTYSDDDYNEDDNGRRTQEKKAVQILAYLAGPCVVLSLLNCFWAIISLILTLFTQPVRLCARRPSFGQQLGGLLGPALNLQLKSIYTPLKPHANEDMSYHSFALVMVHILSPFLSFVLMFVAWVLAAYWLVSAAVGDPAGMDKRDDGRESVLSLRGWWEYWLMRCVRDE</sequence>